<dbReference type="Pfam" id="PF13699">
    <property type="entry name" value="eCIS_core"/>
    <property type="match status" value="2"/>
</dbReference>
<dbReference type="InterPro" id="IPR025295">
    <property type="entry name" value="eCIS_core_dom"/>
</dbReference>
<evidence type="ECO:0000256" key="2">
    <source>
        <dbReference type="SAM" id="MobiDB-lite"/>
    </source>
</evidence>
<feature type="compositionally biased region" description="Basic and acidic residues" evidence="2">
    <location>
        <begin position="1523"/>
        <end position="1533"/>
    </location>
</feature>
<dbReference type="InterPro" id="IPR026835">
    <property type="entry name" value="YqcG_C"/>
</dbReference>
<keyword evidence="3" id="KW-0812">Transmembrane</keyword>
<dbReference type="Pfam" id="PF14410">
    <property type="entry name" value="GH-E"/>
    <property type="match status" value="1"/>
</dbReference>
<evidence type="ECO:0000313" key="6">
    <source>
        <dbReference type="EMBL" id="BBA36211.1"/>
    </source>
</evidence>
<feature type="region of interest" description="Disordered" evidence="2">
    <location>
        <begin position="1"/>
        <end position="260"/>
    </location>
</feature>
<feature type="compositionally biased region" description="Low complexity" evidence="2">
    <location>
        <begin position="736"/>
        <end position="752"/>
    </location>
</feature>
<feature type="region of interest" description="Disordered" evidence="2">
    <location>
        <begin position="1517"/>
        <end position="1536"/>
    </location>
</feature>
<feature type="coiled-coil region" evidence="1">
    <location>
        <begin position="1140"/>
        <end position="1211"/>
    </location>
</feature>
<protein>
    <recommendedName>
        <fullName evidence="8">DUF4157 domain-containing protein</fullName>
    </recommendedName>
</protein>
<reference evidence="6 7" key="1">
    <citation type="submission" date="2016-12" db="EMBL/GenBank/DDBJ databases">
        <title>Genome sequencing of Methylocaldum marinum.</title>
        <authorList>
            <person name="Takeuchi M."/>
            <person name="Kamagata Y."/>
            <person name="Hiraoka S."/>
            <person name="Oshima K."/>
            <person name="Hattori M."/>
            <person name="Iwasaki W."/>
        </authorList>
    </citation>
    <scope>NUCLEOTIDE SEQUENCE [LARGE SCALE GENOMIC DNA]</scope>
    <source>
        <strain evidence="6 7">S8</strain>
    </source>
</reference>
<accession>A0A250KYZ7</accession>
<keyword evidence="1" id="KW-0175">Coiled coil</keyword>
<dbReference type="OrthoDB" id="292792at2"/>
<organism evidence="6 7">
    <name type="scientific">Methylocaldum marinum</name>
    <dbReference type="NCBI Taxonomy" id="1432792"/>
    <lineage>
        <taxon>Bacteria</taxon>
        <taxon>Pseudomonadati</taxon>
        <taxon>Pseudomonadota</taxon>
        <taxon>Gammaproteobacteria</taxon>
        <taxon>Methylococcales</taxon>
        <taxon>Methylococcaceae</taxon>
        <taxon>Methylocaldum</taxon>
    </lineage>
</organism>
<evidence type="ECO:0000313" key="7">
    <source>
        <dbReference type="Proteomes" id="UP000266313"/>
    </source>
</evidence>
<feature type="region of interest" description="Disordered" evidence="2">
    <location>
        <begin position="850"/>
        <end position="917"/>
    </location>
</feature>
<feature type="transmembrane region" description="Helical" evidence="3">
    <location>
        <begin position="1433"/>
        <end position="1456"/>
    </location>
</feature>
<feature type="domain" description="eCIS core" evidence="4">
    <location>
        <begin position="277"/>
        <end position="354"/>
    </location>
</feature>
<proteinExistence type="predicted"/>
<feature type="domain" description="eCIS core" evidence="4">
    <location>
        <begin position="638"/>
        <end position="714"/>
    </location>
</feature>
<evidence type="ECO:0000256" key="1">
    <source>
        <dbReference type="SAM" id="Coils"/>
    </source>
</evidence>
<feature type="domain" description="Toxin YqcG C-terminal" evidence="5">
    <location>
        <begin position="1783"/>
        <end position="1851"/>
    </location>
</feature>
<feature type="transmembrane region" description="Helical" evidence="3">
    <location>
        <begin position="1394"/>
        <end position="1421"/>
    </location>
</feature>
<feature type="transmembrane region" description="Helical" evidence="3">
    <location>
        <begin position="1462"/>
        <end position="1482"/>
    </location>
</feature>
<evidence type="ECO:0000259" key="4">
    <source>
        <dbReference type="Pfam" id="PF13699"/>
    </source>
</evidence>
<name>A0A250KYZ7_9GAMM</name>
<dbReference type="EMBL" id="AP017928">
    <property type="protein sequence ID" value="BBA36211.1"/>
    <property type="molecule type" value="Genomic_DNA"/>
</dbReference>
<feature type="region of interest" description="Disordered" evidence="2">
    <location>
        <begin position="552"/>
        <end position="580"/>
    </location>
</feature>
<feature type="region of interest" description="Disordered" evidence="2">
    <location>
        <begin position="585"/>
        <end position="604"/>
    </location>
</feature>
<feature type="compositionally biased region" description="Basic and acidic residues" evidence="2">
    <location>
        <begin position="78"/>
        <end position="93"/>
    </location>
</feature>
<dbReference type="RefSeq" id="WP_119631429.1">
    <property type="nucleotide sequence ID" value="NZ_AP017928.1"/>
</dbReference>
<feature type="compositionally biased region" description="Basic residues" evidence="2">
    <location>
        <begin position="250"/>
        <end position="259"/>
    </location>
</feature>
<dbReference type="KEGG" id="mmai:sS8_4281"/>
<feature type="compositionally biased region" description="Low complexity" evidence="2">
    <location>
        <begin position="552"/>
        <end position="564"/>
    </location>
</feature>
<evidence type="ECO:0000256" key="3">
    <source>
        <dbReference type="SAM" id="Phobius"/>
    </source>
</evidence>
<keyword evidence="7" id="KW-1185">Reference proteome</keyword>
<feature type="compositionally biased region" description="Low complexity" evidence="2">
    <location>
        <begin position="1"/>
        <end position="22"/>
    </location>
</feature>
<keyword evidence="3" id="KW-0472">Membrane</keyword>
<evidence type="ECO:0000259" key="5">
    <source>
        <dbReference type="Pfam" id="PF14410"/>
    </source>
</evidence>
<feature type="compositionally biased region" description="Low complexity" evidence="2">
    <location>
        <begin position="868"/>
        <end position="883"/>
    </location>
</feature>
<sequence length="1853" mass="200185">MPALAGPKAKAAAKNAANTGPGSKARGKRARRPDSPESVAIGALQPKLRVNDPDDAYEREADRIANRVMSMPEPNPRPGERSRPDREEGERKSPLQRQETDEEEQAQTFALQWRQDEEPEENRAQTSALQRREAPDQDPEESAQTASLQRERGDEEAEEPEASMQRQEMKEEEEQEQPTAAMQRPETGEETEEQEAQTLSRQRQEEKEEEPVQTSSLQRQEEGRDEDEQARASALQRRTAEEEDEPVQQRARHPRRPRITPRFETDFRLLRRGRGQPLPDPLRAFLEPRFGRSFGDVRVHAGPDAAELARNANARAFTVGKHIVFGAGEYRPGVEQGQRLIAHELTHVLQQRGGLHSVQREVLHEDGAGAAPKRSPEAAREELRELFEIGGSVVSPAVLRIVDELLRIALQGESGRVLTELLDETEAASVTRIVEAGGYTLEFHLNPRGGAAAARWSLTRRDTEQTLFAHSRELPMAGEEAPGPANEERLIVATALPPAFEAANAAIVEPAAAPVEAAPAPDEAVAAPASAGPRAQQPPTAIESDALALADAAPAVESEPASAAGLGEQAGTDDPALARPAIDEDPDAEQVPQEPSAEEVAEEVKVQRKAVAAGAPPQPGAALSAELAAVTGAGGRAVPDSLRRFMEPRFGADLTGIRLHDDARALRLARSLGAKAFTRGEHIVFGAGQYRPESGAGRHLIAHEISHVLQQRGEARGRGGDLVQRLADDCPPADPVPEVEVAPSPASPAEDPAFQKAENRVENRAENQSQHGPGEEKSEGANAAAEVKEGEKQSHAQKDQVGKMDAEAANPPAFDKTAFIEKVLAEVEKIAPATLDDVFKFRQRNKAAEVKNAVTGEVDAAQDNSQGPLEDAAAEEPAPGESPRTPTALEVEPPGAQPGSVRADRAMPPPKTASEFDLRPDTVRTENILKEACITREFMDKHDDPELKAAAAAQDSLSEASEQLPAEYRDREASVLESARGDATSAGQSGVAAMFGERSGKFGDVGTGQQQTKTENELKREVAAREIDAVFTSTQSKVKTRLEQLDKDVANTFGREADAAVSKFTAFIDTNAEAHKKAWYETALEWLNEALFDEPPPEVQDFYAEGRATFVADLRVAIGNVADLVDTGLKDARKLVETGKTEVQQKLDALGSDLEDFKQQKSEEMNDKFRSLESEIRKKEGEIVQSLAKRYVQALEEAKAAEDAIREKYKNFLEHAEDAYHTLKDAVVGWIEKLAAIVGDAAHRIIKDPGQFLSNLGQGIIQGLTMFMSEIGENIKSAVVQWLTGNLGGAGIALPSSFDAKGIIGFLLELVGLGVANIKNIARKVLGAPVVALIEKGEAGAEKIKEIFGILASEGPAGLFRYLQSEFEQMKEQVLGEAGKAIAEGLVIAGIKKVLGIISGLVSGGVGTVVTIVATIIDVVLWFRDNAAQLAELVSTIAGTAMAILQGQVGVVANAINNLLKRLLPVVLGFVGALIGIGGVVGKIQKIFKAIRKPATKAITALFQKLKKTIKKLLGKVKKGKGKKADKGKDRSLSPKKAKRLIISALKRPAAADDPTKAIEETNKLAQALKAKYQPKLKKNTIKITILDQTPEGVERDEDIDIDVALSPGTKVARKVSVSLEKKFSKQITACHSAARDDVRASVVTLGETNPGIRKWERAKGEIANIPPAGVFIQKPVLASHAFGQAMEPLVVGGVQRVDPHATPGQITRVKGQIDAGAGDYAKPNQLIKAAIFNARASGSRIASAVEAAYREETRGRELERPALREATKAAIIAAAPTTRNGFIDPNPPRLIIPKAGPYHFGHKKGHEHRRLVKQAQAKGMTQGQFNDWVNAHPQWFQIEDPARNISHEFEQK</sequence>
<evidence type="ECO:0008006" key="8">
    <source>
        <dbReference type="Google" id="ProtNLM"/>
    </source>
</evidence>
<feature type="region of interest" description="Disordered" evidence="2">
    <location>
        <begin position="947"/>
        <end position="989"/>
    </location>
</feature>
<keyword evidence="3" id="KW-1133">Transmembrane helix</keyword>
<feature type="compositionally biased region" description="Basic and acidic residues" evidence="2">
    <location>
        <begin position="49"/>
        <end position="65"/>
    </location>
</feature>
<feature type="compositionally biased region" description="Basic and acidic residues" evidence="2">
    <location>
        <begin position="786"/>
        <end position="806"/>
    </location>
</feature>
<dbReference type="Proteomes" id="UP000266313">
    <property type="component" value="Chromosome"/>
</dbReference>
<gene>
    <name evidence="6" type="ORF">sS8_4281</name>
</gene>
<feature type="region of interest" description="Disordered" evidence="2">
    <location>
        <begin position="713"/>
        <end position="811"/>
    </location>
</feature>